<dbReference type="PROSITE" id="PS00523">
    <property type="entry name" value="SULFATASE_1"/>
    <property type="match status" value="1"/>
</dbReference>
<evidence type="ECO:0000256" key="1">
    <source>
        <dbReference type="ARBA" id="ARBA00008779"/>
    </source>
</evidence>
<dbReference type="InterPro" id="IPR000917">
    <property type="entry name" value="Sulfatase_N"/>
</dbReference>
<dbReference type="EMBL" id="JACCFP010000001">
    <property type="protein sequence ID" value="NYJ03573.1"/>
    <property type="molecule type" value="Genomic_DNA"/>
</dbReference>
<keyword evidence="2 5" id="KW-0732">Signal</keyword>
<accession>A0A853CBL1</accession>
<feature type="chain" id="PRO_5038745012" evidence="5">
    <location>
        <begin position="24"/>
        <end position="541"/>
    </location>
</feature>
<comment type="similarity">
    <text evidence="1">Belongs to the sulfatase family.</text>
</comment>
<sequence>MSRRPVVAALTGVLLAFLAATLAAVPATGRPSAQVATDATKPNIVVITLDDMRADDLQWMPRTRALIGDQGVTFEHAYSSYPLCCPARSSFLTGQHAHNHEVWSHLEPYGFKTLRDAEALPVWLQDAGYDTVFFGKYLNGYGVQPAPDGSAADSRRYIPPGWSDWQGALDGGPGPGEPLAGGTYRFFNTTLNDNGTFALQPGVYQSDAFANLTETIVAEQAAADGPFFLWANYVAPHHGQPGEADDPAPITRDDGKVTDFQTTARPPRWRNTLDEELTVAPGAAGEDDVSDKPFFIRTLPPLNDAEQAGLLETARQRAEALGATDEAVARTITALEASGELDDTLVVLTSDNGYFLGEHRIRQGKTLPYEPALNVPLLVRGPGIPASEVRSDPFTTTDFAPTLLAAAGVDVDWPFDGVSLLEVARHGDQGWRRGVLTETGPRNVIANLDESGPPLQLRRGDRESLSYSTGVRTARYLYVEHADGFRELYDMESDPAQVRNVVDLPAYADDVAALAKYLRDLRLCKGGSCAKPLPRSLQAGP</sequence>
<dbReference type="InterPro" id="IPR024607">
    <property type="entry name" value="Sulfatase_CS"/>
</dbReference>
<dbReference type="RefSeq" id="WP_179669859.1">
    <property type="nucleotide sequence ID" value="NZ_JACCFP010000001.1"/>
</dbReference>
<keyword evidence="8" id="KW-1185">Reference proteome</keyword>
<proteinExistence type="inferred from homology"/>
<evidence type="ECO:0000256" key="2">
    <source>
        <dbReference type="ARBA" id="ARBA00022729"/>
    </source>
</evidence>
<dbReference type="Proteomes" id="UP000530424">
    <property type="component" value="Unassembled WGS sequence"/>
</dbReference>
<dbReference type="Gene3D" id="3.40.720.10">
    <property type="entry name" value="Alkaline Phosphatase, subunit A"/>
    <property type="match status" value="1"/>
</dbReference>
<feature type="signal peptide" evidence="5">
    <location>
        <begin position="1"/>
        <end position="23"/>
    </location>
</feature>
<evidence type="ECO:0000313" key="7">
    <source>
        <dbReference type="EMBL" id="NYJ03573.1"/>
    </source>
</evidence>
<dbReference type="GO" id="GO:0016787">
    <property type="term" value="F:hydrolase activity"/>
    <property type="evidence" value="ECO:0007669"/>
    <property type="project" value="UniProtKB-KW"/>
</dbReference>
<keyword evidence="4" id="KW-0325">Glycoprotein</keyword>
<dbReference type="CDD" id="cd16147">
    <property type="entry name" value="G6S"/>
    <property type="match status" value="1"/>
</dbReference>
<dbReference type="PANTHER" id="PTHR43108">
    <property type="entry name" value="N-ACETYLGLUCOSAMINE-6-SULFATASE FAMILY MEMBER"/>
    <property type="match status" value="1"/>
</dbReference>
<evidence type="ECO:0000256" key="5">
    <source>
        <dbReference type="SAM" id="SignalP"/>
    </source>
</evidence>
<gene>
    <name evidence="7" type="ORF">HNR19_004271</name>
</gene>
<keyword evidence="3" id="KW-0378">Hydrolase</keyword>
<comment type="caution">
    <text evidence="7">The sequence shown here is derived from an EMBL/GenBank/DDBJ whole genome shotgun (WGS) entry which is preliminary data.</text>
</comment>
<protein>
    <submittedName>
        <fullName evidence="7">Arylsulfatase A-like enzyme</fullName>
    </submittedName>
</protein>
<dbReference type="InterPro" id="IPR017850">
    <property type="entry name" value="Alkaline_phosphatase_core_sf"/>
</dbReference>
<dbReference type="AlphaFoldDB" id="A0A853CBL1"/>
<dbReference type="Pfam" id="PF00884">
    <property type="entry name" value="Sulfatase"/>
    <property type="match status" value="1"/>
</dbReference>
<dbReference type="SUPFAM" id="SSF53649">
    <property type="entry name" value="Alkaline phosphatase-like"/>
    <property type="match status" value="1"/>
</dbReference>
<evidence type="ECO:0000259" key="6">
    <source>
        <dbReference type="Pfam" id="PF00884"/>
    </source>
</evidence>
<organism evidence="7 8">
    <name type="scientific">Nocardioides thalensis</name>
    <dbReference type="NCBI Taxonomy" id="1914755"/>
    <lineage>
        <taxon>Bacteria</taxon>
        <taxon>Bacillati</taxon>
        <taxon>Actinomycetota</taxon>
        <taxon>Actinomycetes</taxon>
        <taxon>Propionibacteriales</taxon>
        <taxon>Nocardioidaceae</taxon>
        <taxon>Nocardioides</taxon>
    </lineage>
</organism>
<feature type="domain" description="Sulfatase N-terminal" evidence="6">
    <location>
        <begin position="42"/>
        <end position="409"/>
    </location>
</feature>
<reference evidence="7 8" key="1">
    <citation type="submission" date="2020-07" db="EMBL/GenBank/DDBJ databases">
        <title>Sequencing the genomes of 1000 actinobacteria strains.</title>
        <authorList>
            <person name="Klenk H.-P."/>
        </authorList>
    </citation>
    <scope>NUCLEOTIDE SEQUENCE [LARGE SCALE GENOMIC DNA]</scope>
    <source>
        <strain evidence="7 8">DSM 103833</strain>
    </source>
</reference>
<evidence type="ECO:0000256" key="4">
    <source>
        <dbReference type="ARBA" id="ARBA00023180"/>
    </source>
</evidence>
<evidence type="ECO:0000256" key="3">
    <source>
        <dbReference type="ARBA" id="ARBA00022801"/>
    </source>
</evidence>
<name>A0A853CBL1_9ACTN</name>
<evidence type="ECO:0000313" key="8">
    <source>
        <dbReference type="Proteomes" id="UP000530424"/>
    </source>
</evidence>
<dbReference type="PANTHER" id="PTHR43108:SF8">
    <property type="entry name" value="SD21168P"/>
    <property type="match status" value="1"/>
</dbReference>